<evidence type="ECO:0000313" key="1">
    <source>
        <dbReference type="EMBL" id="MBB5643652.1"/>
    </source>
</evidence>
<sequence>MTYDYENTLPSDRYADGCACSGCRSQGRFDTGPDETCTVTRYADSNA</sequence>
<name>A0A7W9A0Z0_9MICO</name>
<accession>A0A7W9A0Z0</accession>
<organism evidence="1 2">
    <name type="scientific">Cryobacterium roopkundense</name>
    <dbReference type="NCBI Taxonomy" id="1001240"/>
    <lineage>
        <taxon>Bacteria</taxon>
        <taxon>Bacillati</taxon>
        <taxon>Actinomycetota</taxon>
        <taxon>Actinomycetes</taxon>
        <taxon>Micrococcales</taxon>
        <taxon>Microbacteriaceae</taxon>
        <taxon>Cryobacterium</taxon>
    </lineage>
</organism>
<proteinExistence type="predicted"/>
<evidence type="ECO:0000313" key="2">
    <source>
        <dbReference type="Proteomes" id="UP000561726"/>
    </source>
</evidence>
<dbReference type="EMBL" id="JACHBQ010000002">
    <property type="protein sequence ID" value="MBB5643652.1"/>
    <property type="molecule type" value="Genomic_DNA"/>
</dbReference>
<dbReference type="Proteomes" id="UP000561726">
    <property type="component" value="Unassembled WGS sequence"/>
</dbReference>
<comment type="caution">
    <text evidence="1">The sequence shown here is derived from an EMBL/GenBank/DDBJ whole genome shotgun (WGS) entry which is preliminary data.</text>
</comment>
<dbReference type="OrthoDB" id="5120449at2"/>
<dbReference type="RefSeq" id="WP_160175851.1">
    <property type="nucleotide sequence ID" value="NZ_JACHBQ010000002.1"/>
</dbReference>
<dbReference type="AlphaFoldDB" id="A0A7W9A0Z0"/>
<reference evidence="1 2" key="1">
    <citation type="submission" date="2020-08" db="EMBL/GenBank/DDBJ databases">
        <title>Sequencing the genomes of 1000 actinobacteria strains.</title>
        <authorList>
            <person name="Klenk H.-P."/>
        </authorList>
    </citation>
    <scope>NUCLEOTIDE SEQUENCE [LARGE SCALE GENOMIC DNA]</scope>
    <source>
        <strain evidence="1 2">DSM 21065</strain>
    </source>
</reference>
<gene>
    <name evidence="1" type="ORF">BJ997_004263</name>
</gene>
<protein>
    <submittedName>
        <fullName evidence="1">Uncharacterized protein</fullName>
    </submittedName>
</protein>